<proteinExistence type="inferred from homology"/>
<feature type="binding site" evidence="8">
    <location>
        <begin position="213"/>
        <end position="216"/>
    </location>
    <ligand>
        <name>GTP</name>
        <dbReference type="ChEBI" id="CHEBI:37565"/>
    </ligand>
</feature>
<dbReference type="Gene3D" id="2.70.210.12">
    <property type="entry name" value="GTP1/OBG domain"/>
    <property type="match status" value="1"/>
</dbReference>
<evidence type="ECO:0000313" key="10">
    <source>
        <dbReference type="Proteomes" id="UP000502179"/>
    </source>
</evidence>
<dbReference type="GO" id="GO:0043022">
    <property type="term" value="F:ribosome binding"/>
    <property type="evidence" value="ECO:0007669"/>
    <property type="project" value="UniProtKB-ARBA"/>
</dbReference>
<dbReference type="EMBL" id="CP048877">
    <property type="protein sequence ID" value="QIJ72536.1"/>
    <property type="molecule type" value="Genomic_DNA"/>
</dbReference>
<dbReference type="PRINTS" id="PR00326">
    <property type="entry name" value="GTP1OBG"/>
</dbReference>
<evidence type="ECO:0000256" key="4">
    <source>
        <dbReference type="ARBA" id="ARBA00022741"/>
    </source>
</evidence>
<dbReference type="PANTHER" id="PTHR11702">
    <property type="entry name" value="DEVELOPMENTALLY REGULATED GTP-BINDING PROTEIN-RELATED"/>
    <property type="match status" value="1"/>
</dbReference>
<keyword evidence="7 8" id="KW-0342">GTP-binding</keyword>
<evidence type="ECO:0000256" key="1">
    <source>
        <dbReference type="ARBA" id="ARBA00007699"/>
    </source>
</evidence>
<dbReference type="NCBIfam" id="NF008955">
    <property type="entry name" value="PRK12297.1"/>
    <property type="match status" value="1"/>
</dbReference>
<feature type="binding site" evidence="8">
    <location>
        <begin position="281"/>
        <end position="284"/>
    </location>
    <ligand>
        <name>GTP</name>
        <dbReference type="ChEBI" id="CHEBI:37565"/>
    </ligand>
</feature>
<dbReference type="PROSITE" id="PS51883">
    <property type="entry name" value="OBG"/>
    <property type="match status" value="1"/>
</dbReference>
<keyword evidence="5 8" id="KW-0378">Hydrolase</keyword>
<keyword evidence="3 8" id="KW-0479">Metal-binding</keyword>
<comment type="subunit">
    <text evidence="8">Monomer.</text>
</comment>
<dbReference type="NCBIfam" id="NF008956">
    <property type="entry name" value="PRK12299.1"/>
    <property type="match status" value="1"/>
</dbReference>
<dbReference type="InterPro" id="IPR045086">
    <property type="entry name" value="OBG_GTPase"/>
</dbReference>
<dbReference type="InterPro" id="IPR006169">
    <property type="entry name" value="GTP1_OBG_dom"/>
</dbReference>
<sequence>MRFVDQVKIKVKAGRGGNGCVSFRREKYVPKGGPDGGDGGRGGDVILVATDQLHTLYDFRHRAVFKAHPGQHGRGKKQTGADGEDLIVYVPVGTVVKDPETGAVLKDFTRPGERWVAARGGRGGRGNAHFATPTRQAPRFAEPGQPGEERELLLELKLIADVGLVGLPNVGKSSLLARLSAARPKIADYPFTTLHPVLGVVSVGEGESFVIADIPGLIEGAHQGVGLGLDFLRHIERTKIILHVLDASRGKEALTDLEVVKKELASYEMELLQRPQAIALNKIDLIYDRSELQPLKETLEDKGYRVFLVSAVTGEGLANLTSGLYQMLREIQDHGQRGET</sequence>
<dbReference type="EC" id="3.6.5.-" evidence="8"/>
<dbReference type="GO" id="GO:0003924">
    <property type="term" value="F:GTPase activity"/>
    <property type="evidence" value="ECO:0007669"/>
    <property type="project" value="UniProtKB-UniRule"/>
</dbReference>
<dbReference type="Gene3D" id="3.40.50.300">
    <property type="entry name" value="P-loop containing nucleotide triphosphate hydrolases"/>
    <property type="match status" value="1"/>
</dbReference>
<reference evidence="9 10" key="1">
    <citation type="submission" date="2020-02" db="EMBL/GenBank/DDBJ databases">
        <title>Genome analysis of Thermosulfuriphilus ammonigenes ST65T, an anaerobic thermophilic chemolithoautotrophic bacterium isolated from a deep-sea hydrothermal vent.</title>
        <authorList>
            <person name="Slobodkina G."/>
            <person name="Allioux M."/>
            <person name="Merkel A."/>
            <person name="Alain K."/>
            <person name="Jebbar M."/>
            <person name="Slobodkin A."/>
        </authorList>
    </citation>
    <scope>NUCLEOTIDE SEQUENCE [LARGE SCALE GENOMIC DNA]</scope>
    <source>
        <strain evidence="9 10">ST65</strain>
    </source>
</reference>
<comment type="similarity">
    <text evidence="1 8">Belongs to the TRAFAC class OBG-HflX-like GTPase superfamily. OBG GTPase family.</text>
</comment>
<dbReference type="FunFam" id="2.70.210.12:FF:000001">
    <property type="entry name" value="GTPase Obg"/>
    <property type="match status" value="1"/>
</dbReference>
<keyword evidence="10" id="KW-1185">Reference proteome</keyword>
<name>A0A6G7PYB0_9BACT</name>
<dbReference type="SUPFAM" id="SSF82051">
    <property type="entry name" value="Obg GTP-binding protein N-terminal domain"/>
    <property type="match status" value="1"/>
</dbReference>
<feature type="binding site" evidence="8">
    <location>
        <begin position="191"/>
        <end position="195"/>
    </location>
    <ligand>
        <name>GTP</name>
        <dbReference type="ChEBI" id="CHEBI:37565"/>
    </ligand>
</feature>
<comment type="cofactor">
    <cofactor evidence="8">
        <name>Mg(2+)</name>
        <dbReference type="ChEBI" id="CHEBI:18420"/>
    </cofactor>
</comment>
<dbReference type="PANTHER" id="PTHR11702:SF31">
    <property type="entry name" value="MITOCHONDRIAL RIBOSOME-ASSOCIATED GTPASE 2"/>
    <property type="match status" value="1"/>
</dbReference>
<organism evidence="9 10">
    <name type="scientific">Thermosulfuriphilus ammonigenes</name>
    <dbReference type="NCBI Taxonomy" id="1936021"/>
    <lineage>
        <taxon>Bacteria</taxon>
        <taxon>Pseudomonadati</taxon>
        <taxon>Thermodesulfobacteriota</taxon>
        <taxon>Thermodesulfobacteria</taxon>
        <taxon>Thermodesulfobacteriales</taxon>
        <taxon>Thermodesulfobacteriaceae</taxon>
        <taxon>Thermosulfuriphilus</taxon>
    </lineage>
</organism>
<dbReference type="GO" id="GO:0042254">
    <property type="term" value="P:ribosome biogenesis"/>
    <property type="evidence" value="ECO:0007669"/>
    <property type="project" value="UniProtKB-UniRule"/>
</dbReference>
<dbReference type="HAMAP" id="MF_01454">
    <property type="entry name" value="GTPase_Obg"/>
    <property type="match status" value="1"/>
</dbReference>
<dbReference type="SUPFAM" id="SSF52540">
    <property type="entry name" value="P-loop containing nucleoside triphosphate hydrolases"/>
    <property type="match status" value="1"/>
</dbReference>
<evidence type="ECO:0000256" key="5">
    <source>
        <dbReference type="ARBA" id="ARBA00022801"/>
    </source>
</evidence>
<dbReference type="Pfam" id="PF01926">
    <property type="entry name" value="MMR_HSR1"/>
    <property type="match status" value="1"/>
</dbReference>
<dbReference type="CDD" id="cd01898">
    <property type="entry name" value="Obg"/>
    <property type="match status" value="1"/>
</dbReference>
<feature type="binding site" evidence="8">
    <location>
        <position position="173"/>
    </location>
    <ligand>
        <name>Mg(2+)</name>
        <dbReference type="ChEBI" id="CHEBI:18420"/>
    </ligand>
</feature>
<evidence type="ECO:0000256" key="3">
    <source>
        <dbReference type="ARBA" id="ARBA00022723"/>
    </source>
</evidence>
<dbReference type="GO" id="GO:0000287">
    <property type="term" value="F:magnesium ion binding"/>
    <property type="evidence" value="ECO:0007669"/>
    <property type="project" value="InterPro"/>
</dbReference>
<feature type="binding site" evidence="8">
    <location>
        <begin position="166"/>
        <end position="173"/>
    </location>
    <ligand>
        <name>GTP</name>
        <dbReference type="ChEBI" id="CHEBI:37565"/>
    </ligand>
</feature>
<dbReference type="InterPro" id="IPR014100">
    <property type="entry name" value="GTP-bd_Obg/CgtA"/>
</dbReference>
<feature type="binding site" evidence="8">
    <location>
        <begin position="310"/>
        <end position="312"/>
    </location>
    <ligand>
        <name>GTP</name>
        <dbReference type="ChEBI" id="CHEBI:37565"/>
    </ligand>
</feature>
<gene>
    <name evidence="9" type="primary">obgE</name>
    <name evidence="8" type="synonym">obg</name>
    <name evidence="9" type="ORF">G4V39_09750</name>
</gene>
<comment type="subcellular location">
    <subcellularLocation>
        <location evidence="8">Cytoplasm</location>
    </subcellularLocation>
</comment>
<dbReference type="Pfam" id="PF01018">
    <property type="entry name" value="GTP1_OBG"/>
    <property type="match status" value="1"/>
</dbReference>
<dbReference type="NCBIfam" id="TIGR02729">
    <property type="entry name" value="Obg_CgtA"/>
    <property type="match status" value="1"/>
</dbReference>
<dbReference type="GO" id="GO:0005737">
    <property type="term" value="C:cytoplasm"/>
    <property type="evidence" value="ECO:0007669"/>
    <property type="project" value="UniProtKB-SubCell"/>
</dbReference>
<dbReference type="NCBIfam" id="NF008954">
    <property type="entry name" value="PRK12296.1"/>
    <property type="match status" value="1"/>
</dbReference>
<dbReference type="Proteomes" id="UP000502179">
    <property type="component" value="Chromosome"/>
</dbReference>
<protein>
    <recommendedName>
        <fullName evidence="8">GTPase Obg</fullName>
        <ecNumber evidence="8">3.6.5.-</ecNumber>
    </recommendedName>
    <alternativeName>
        <fullName evidence="8">GTP-binding protein Obg</fullName>
    </alternativeName>
</protein>
<dbReference type="PIRSF" id="PIRSF002401">
    <property type="entry name" value="GTP_bd_Obg/CgtA"/>
    <property type="match status" value="1"/>
</dbReference>
<keyword evidence="4 8" id="KW-0547">Nucleotide-binding</keyword>
<keyword evidence="6 8" id="KW-0460">Magnesium</keyword>
<dbReference type="KEGG" id="tav:G4V39_09750"/>
<dbReference type="AlphaFoldDB" id="A0A6G7PYB0"/>
<feature type="binding site" evidence="8">
    <location>
        <position position="193"/>
    </location>
    <ligand>
        <name>Mg(2+)</name>
        <dbReference type="ChEBI" id="CHEBI:18420"/>
    </ligand>
</feature>
<evidence type="ECO:0000256" key="6">
    <source>
        <dbReference type="ARBA" id="ARBA00022842"/>
    </source>
</evidence>
<dbReference type="PROSITE" id="PS00905">
    <property type="entry name" value="GTP1_OBG"/>
    <property type="match status" value="1"/>
</dbReference>
<evidence type="ECO:0000256" key="8">
    <source>
        <dbReference type="HAMAP-Rule" id="MF_01454"/>
    </source>
</evidence>
<dbReference type="PROSITE" id="PS51710">
    <property type="entry name" value="G_OBG"/>
    <property type="match status" value="1"/>
</dbReference>
<dbReference type="RefSeq" id="WP_166032753.1">
    <property type="nucleotide sequence ID" value="NZ_CP048877.1"/>
</dbReference>
<dbReference type="InterPro" id="IPR031167">
    <property type="entry name" value="G_OBG"/>
</dbReference>
<dbReference type="GO" id="GO:0005525">
    <property type="term" value="F:GTP binding"/>
    <property type="evidence" value="ECO:0007669"/>
    <property type="project" value="UniProtKB-UniRule"/>
</dbReference>
<evidence type="ECO:0000256" key="2">
    <source>
        <dbReference type="ARBA" id="ARBA00022490"/>
    </source>
</evidence>
<accession>A0A6G7PYB0</accession>
<dbReference type="InterPro" id="IPR006073">
    <property type="entry name" value="GTP-bd"/>
</dbReference>
<dbReference type="InterPro" id="IPR006074">
    <property type="entry name" value="GTP1-OBG_CS"/>
</dbReference>
<dbReference type="InterPro" id="IPR027417">
    <property type="entry name" value="P-loop_NTPase"/>
</dbReference>
<evidence type="ECO:0000256" key="7">
    <source>
        <dbReference type="ARBA" id="ARBA00023134"/>
    </source>
</evidence>
<dbReference type="InterPro" id="IPR036726">
    <property type="entry name" value="GTP1_OBG_dom_sf"/>
</dbReference>
<keyword evidence="2 8" id="KW-0963">Cytoplasm</keyword>
<comment type="function">
    <text evidence="8">An essential GTPase which binds GTP, GDP and possibly (p)ppGpp with moderate affinity, with high nucleotide exchange rates and a fairly low GTP hydrolysis rate. Plays a role in control of the cell cycle, stress response, ribosome biogenesis and in those bacteria that undergo differentiation, in morphogenesis control.</text>
</comment>
<evidence type="ECO:0000313" key="9">
    <source>
        <dbReference type="EMBL" id="QIJ72536.1"/>
    </source>
</evidence>